<comment type="pathway">
    <text evidence="11">Carbohydrate metabolism; galactose metabolism.</text>
</comment>
<dbReference type="InterPro" id="IPR020568">
    <property type="entry name" value="Ribosomal_Su5_D2-typ_SF"/>
</dbReference>
<dbReference type="PROSITE" id="PS00627">
    <property type="entry name" value="GHMP_KINASES_ATP"/>
    <property type="match status" value="1"/>
</dbReference>
<sequence>MSIRWSDILEQALTFSPGSHTDLRAFFAPGRVNLIGEHTDYNGGYVLPAALGIGTWVLVRPRADRRFRFASTFSDLVVDVDATHIIYDPAYEYANYPLGVIDILRKEGVEVEGADFFFHGNLPIGAGLSSSASVEVATAAAIDALADARLSKEKMALLSQRAENEFVGVNCGVMDQFAVAMGQADAALSLNCQTLAYQLVPMHASGYQLVIANTNVPRKLAGSKYNERRAECEAALAILRQEWPRLQALADLSPAQWPQAAALLENAHSTGHDAQILLRRARHVVFENDRAYHAADLLRRGDLKAFGKSMNESHRSLRDDYEVTGEALDALVEAAWNAEGCIGSRMTGAGFGGCTVSLVARDSVSTFTTSVAEQYKQRTGREPSFYITDIGEGVHEVSVANLWDNVITS</sequence>
<accession>A0A1H2QR78</accession>
<dbReference type="InterPro" id="IPR013750">
    <property type="entry name" value="GHMP_kinase_C_dom"/>
</dbReference>
<dbReference type="FunFam" id="3.30.230.10:FF:000017">
    <property type="entry name" value="Galactokinase"/>
    <property type="match status" value="1"/>
</dbReference>
<evidence type="ECO:0000256" key="10">
    <source>
        <dbReference type="ARBA" id="ARBA00023277"/>
    </source>
</evidence>
<evidence type="ECO:0000313" key="17">
    <source>
        <dbReference type="Proteomes" id="UP000182589"/>
    </source>
</evidence>
<evidence type="ECO:0000259" key="15">
    <source>
        <dbReference type="Pfam" id="PF10509"/>
    </source>
</evidence>
<keyword evidence="4 11" id="KW-0479">Metal-binding</keyword>
<dbReference type="AlphaFoldDB" id="A0A1H2QR78"/>
<dbReference type="STRING" id="89784.SAMN04489725_10218"/>
<evidence type="ECO:0000256" key="7">
    <source>
        <dbReference type="ARBA" id="ARBA00022840"/>
    </source>
</evidence>
<comment type="function">
    <text evidence="11">Catalyzes the transfer of the gamma-phosphate of ATP to D-galactose to form alpha-D-galactose-1-phosphate (Gal-1-P).</text>
</comment>
<dbReference type="PANTHER" id="PTHR10457:SF7">
    <property type="entry name" value="GALACTOKINASE-RELATED"/>
    <property type="match status" value="1"/>
</dbReference>
<dbReference type="GO" id="GO:0006012">
    <property type="term" value="P:galactose metabolic process"/>
    <property type="evidence" value="ECO:0007669"/>
    <property type="project" value="UniProtKB-UniRule"/>
</dbReference>
<dbReference type="InterPro" id="IPR014721">
    <property type="entry name" value="Ribsml_uS5_D2-typ_fold_subgr"/>
</dbReference>
<comment type="subcellular location">
    <subcellularLocation>
        <location evidence="11">Cytoplasm</location>
    </subcellularLocation>
</comment>
<dbReference type="Pfam" id="PF10509">
    <property type="entry name" value="GalKase_gal_bdg"/>
    <property type="match status" value="1"/>
</dbReference>
<evidence type="ECO:0000256" key="8">
    <source>
        <dbReference type="ARBA" id="ARBA00022842"/>
    </source>
</evidence>
<comment type="similarity">
    <text evidence="1 11">Belongs to the GHMP kinase family. GalK subfamily.</text>
</comment>
<dbReference type="InterPro" id="IPR000705">
    <property type="entry name" value="Galactokinase"/>
</dbReference>
<evidence type="ECO:0000256" key="2">
    <source>
        <dbReference type="ARBA" id="ARBA00022490"/>
    </source>
</evidence>
<dbReference type="Pfam" id="PF08544">
    <property type="entry name" value="GHMP_kinases_C"/>
    <property type="match status" value="1"/>
</dbReference>
<keyword evidence="2 11" id="KW-0963">Cytoplasm</keyword>
<feature type="binding site" evidence="11">
    <location>
        <position position="131"/>
    </location>
    <ligand>
        <name>Mg(2+)</name>
        <dbReference type="ChEBI" id="CHEBI:18420"/>
    </ligand>
</feature>
<feature type="site" description="Transition state stabilizer" evidence="11">
    <location>
        <position position="31"/>
    </location>
</feature>
<dbReference type="PRINTS" id="PR00959">
    <property type="entry name" value="MEVGALKINASE"/>
</dbReference>
<name>A0A1H2QR78_9BACL</name>
<evidence type="ECO:0000259" key="13">
    <source>
        <dbReference type="Pfam" id="PF00288"/>
    </source>
</evidence>
<organism evidence="16 17">
    <name type="scientific">Alicyclobacillus hesperidum</name>
    <dbReference type="NCBI Taxonomy" id="89784"/>
    <lineage>
        <taxon>Bacteria</taxon>
        <taxon>Bacillati</taxon>
        <taxon>Bacillota</taxon>
        <taxon>Bacilli</taxon>
        <taxon>Bacillales</taxon>
        <taxon>Alicyclobacillaceae</taxon>
        <taxon>Alicyclobacillus</taxon>
    </lineage>
</organism>
<dbReference type="EMBL" id="FNOJ01000002">
    <property type="protein sequence ID" value="SDW09713.1"/>
    <property type="molecule type" value="Genomic_DNA"/>
</dbReference>
<dbReference type="FunFam" id="3.30.70.890:FF:000001">
    <property type="entry name" value="Galactokinase"/>
    <property type="match status" value="1"/>
</dbReference>
<feature type="binding site" evidence="11">
    <location>
        <position position="163"/>
    </location>
    <ligand>
        <name>Mg(2+)</name>
        <dbReference type="ChEBI" id="CHEBI:18420"/>
    </ligand>
</feature>
<dbReference type="RefSeq" id="WP_074691345.1">
    <property type="nucleotide sequence ID" value="NZ_FNOJ01000002.1"/>
</dbReference>
<dbReference type="PANTHER" id="PTHR10457">
    <property type="entry name" value="MEVALONATE KINASE/GALACTOKINASE"/>
    <property type="match status" value="1"/>
</dbReference>
<dbReference type="SUPFAM" id="SSF55060">
    <property type="entry name" value="GHMP Kinase, C-terminal domain"/>
    <property type="match status" value="1"/>
</dbReference>
<dbReference type="InterPro" id="IPR036554">
    <property type="entry name" value="GHMP_kinase_C_sf"/>
</dbReference>
<keyword evidence="8 11" id="KW-0460">Magnesium</keyword>
<keyword evidence="10 11" id="KW-0119">Carbohydrate metabolism</keyword>
<evidence type="ECO:0000256" key="3">
    <source>
        <dbReference type="ARBA" id="ARBA00022679"/>
    </source>
</evidence>
<dbReference type="InterPro" id="IPR019539">
    <property type="entry name" value="GalKase_N"/>
</dbReference>
<dbReference type="NCBIfam" id="TIGR00131">
    <property type="entry name" value="gal_kin"/>
    <property type="match status" value="1"/>
</dbReference>
<dbReference type="Pfam" id="PF00288">
    <property type="entry name" value="GHMP_kinases_N"/>
    <property type="match status" value="1"/>
</dbReference>
<keyword evidence="6 11" id="KW-0418">Kinase</keyword>
<evidence type="ECO:0000256" key="12">
    <source>
        <dbReference type="NCBIfam" id="TIGR00131"/>
    </source>
</evidence>
<reference evidence="17" key="1">
    <citation type="submission" date="2016-10" db="EMBL/GenBank/DDBJ databases">
        <authorList>
            <person name="Varghese N."/>
        </authorList>
    </citation>
    <scope>NUCLEOTIDE SEQUENCE [LARGE SCALE GENOMIC DNA]</scope>
    <source>
        <strain evidence="17">DSM 12489</strain>
    </source>
</reference>
<dbReference type="UniPathway" id="UPA00214"/>
<dbReference type="PROSITE" id="PS00106">
    <property type="entry name" value="GALACTOKINASE"/>
    <property type="match status" value="1"/>
</dbReference>
<evidence type="ECO:0000256" key="9">
    <source>
        <dbReference type="ARBA" id="ARBA00023144"/>
    </source>
</evidence>
<dbReference type="InterPro" id="IPR022963">
    <property type="entry name" value="Galactokinase_bac"/>
</dbReference>
<dbReference type="GO" id="GO:0005524">
    <property type="term" value="F:ATP binding"/>
    <property type="evidence" value="ECO:0007669"/>
    <property type="project" value="UniProtKB-UniRule"/>
</dbReference>
<dbReference type="GO" id="GO:0005829">
    <property type="term" value="C:cytosol"/>
    <property type="evidence" value="ECO:0007669"/>
    <property type="project" value="TreeGrafter"/>
</dbReference>
<dbReference type="SUPFAM" id="SSF54211">
    <property type="entry name" value="Ribosomal protein S5 domain 2-like"/>
    <property type="match status" value="1"/>
</dbReference>
<evidence type="ECO:0000313" key="16">
    <source>
        <dbReference type="EMBL" id="SDW09713.1"/>
    </source>
</evidence>
<evidence type="ECO:0000256" key="5">
    <source>
        <dbReference type="ARBA" id="ARBA00022741"/>
    </source>
</evidence>
<feature type="binding site" evidence="11">
    <location>
        <position position="225"/>
    </location>
    <ligand>
        <name>substrate</name>
    </ligand>
</feature>
<dbReference type="PIRSF" id="PIRSF000530">
    <property type="entry name" value="Galactokinase"/>
    <property type="match status" value="1"/>
</dbReference>
<keyword evidence="17" id="KW-1185">Reference proteome</keyword>
<comment type="catalytic activity">
    <reaction evidence="11">
        <text>alpha-D-galactose + ATP = alpha-D-galactose 1-phosphate + ADP + H(+)</text>
        <dbReference type="Rhea" id="RHEA:13553"/>
        <dbReference type="ChEBI" id="CHEBI:15378"/>
        <dbReference type="ChEBI" id="CHEBI:28061"/>
        <dbReference type="ChEBI" id="CHEBI:30616"/>
        <dbReference type="ChEBI" id="CHEBI:58336"/>
        <dbReference type="ChEBI" id="CHEBI:456216"/>
        <dbReference type="EC" id="2.7.1.6"/>
    </reaction>
</comment>
<protein>
    <recommendedName>
        <fullName evidence="11 12">Galactokinase</fullName>
        <ecNumber evidence="11 12">2.7.1.6</ecNumber>
    </recommendedName>
    <alternativeName>
        <fullName evidence="11">Galactose kinase</fullName>
    </alternativeName>
</protein>
<evidence type="ECO:0000259" key="14">
    <source>
        <dbReference type="Pfam" id="PF08544"/>
    </source>
</evidence>
<feature type="active site" description="Proton acceptor" evidence="11">
    <location>
        <position position="175"/>
    </location>
</feature>
<feature type="binding site" evidence="11">
    <location>
        <begin position="125"/>
        <end position="131"/>
    </location>
    <ligand>
        <name>ATP</name>
        <dbReference type="ChEBI" id="CHEBI:30616"/>
    </ligand>
</feature>
<dbReference type="Gene3D" id="3.30.230.10">
    <property type="match status" value="1"/>
</dbReference>
<keyword evidence="5 11" id="KW-0547">Nucleotide-binding</keyword>
<dbReference type="GO" id="GO:0004335">
    <property type="term" value="F:galactokinase activity"/>
    <property type="evidence" value="ECO:0007669"/>
    <property type="project" value="UniProtKB-UniRule"/>
</dbReference>
<feature type="domain" description="Galactokinase N-terminal" evidence="15">
    <location>
        <begin position="24"/>
        <end position="61"/>
    </location>
</feature>
<feature type="binding site" evidence="11">
    <location>
        <position position="71"/>
    </location>
    <ligand>
        <name>ATP</name>
        <dbReference type="ChEBI" id="CHEBI:30616"/>
    </ligand>
</feature>
<keyword evidence="9 11" id="KW-0299">Galactose metabolism</keyword>
<evidence type="ECO:0000256" key="11">
    <source>
        <dbReference type="HAMAP-Rule" id="MF_00246"/>
    </source>
</evidence>
<evidence type="ECO:0000256" key="1">
    <source>
        <dbReference type="ARBA" id="ARBA00006566"/>
    </source>
</evidence>
<proteinExistence type="inferred from homology"/>
<dbReference type="HAMAP" id="MF_00246">
    <property type="entry name" value="Galactokinase"/>
    <property type="match status" value="1"/>
</dbReference>
<dbReference type="Gene3D" id="3.30.70.890">
    <property type="entry name" value="GHMP kinase, C-terminal domain"/>
    <property type="match status" value="1"/>
</dbReference>
<dbReference type="InterPro" id="IPR006204">
    <property type="entry name" value="GHMP_kinase_N_dom"/>
</dbReference>
<dbReference type="EC" id="2.7.1.6" evidence="11 12"/>
<dbReference type="NCBIfam" id="NF003705">
    <property type="entry name" value="PRK05322.1"/>
    <property type="match status" value="1"/>
</dbReference>
<gene>
    <name evidence="11" type="primary">galK</name>
    <name evidence="16" type="ORF">SAMN04489725_10218</name>
</gene>
<dbReference type="InterPro" id="IPR006206">
    <property type="entry name" value="Mevalonate/galactokinase"/>
</dbReference>
<dbReference type="InterPro" id="IPR006203">
    <property type="entry name" value="GHMP_knse_ATP-bd_CS"/>
</dbReference>
<evidence type="ECO:0000256" key="6">
    <source>
        <dbReference type="ARBA" id="ARBA00022777"/>
    </source>
</evidence>
<keyword evidence="3 11" id="KW-0808">Transferase</keyword>
<feature type="binding site" evidence="11">
    <location>
        <begin position="37"/>
        <end position="40"/>
    </location>
    <ligand>
        <name>substrate</name>
    </ligand>
</feature>
<keyword evidence="7 11" id="KW-0067">ATP-binding</keyword>
<dbReference type="Proteomes" id="UP000182589">
    <property type="component" value="Unassembled WGS sequence"/>
</dbReference>
<dbReference type="PRINTS" id="PR00473">
    <property type="entry name" value="GALCTOKINASE"/>
</dbReference>
<feature type="domain" description="GHMP kinase C-terminal" evidence="14">
    <location>
        <begin position="295"/>
        <end position="375"/>
    </location>
</feature>
<feature type="domain" description="GHMP kinase N-terminal" evidence="13">
    <location>
        <begin position="95"/>
        <end position="183"/>
    </location>
</feature>
<dbReference type="InterPro" id="IPR019741">
    <property type="entry name" value="Galactokinase_CS"/>
</dbReference>
<dbReference type="GO" id="GO:0000287">
    <property type="term" value="F:magnesium ion binding"/>
    <property type="evidence" value="ECO:0007669"/>
    <property type="project" value="UniProtKB-UniRule"/>
</dbReference>
<evidence type="ECO:0000256" key="4">
    <source>
        <dbReference type="ARBA" id="ARBA00022723"/>
    </source>
</evidence>